<dbReference type="AlphaFoldDB" id="A0A1S9PHF0"/>
<accession>A0A1S9PHF0</accession>
<evidence type="ECO:0000313" key="2">
    <source>
        <dbReference type="EMBL" id="OOQ60382.1"/>
    </source>
</evidence>
<dbReference type="InterPro" id="IPR013785">
    <property type="entry name" value="Aldolase_TIM"/>
</dbReference>
<protein>
    <recommendedName>
        <fullName evidence="4">Transaldolase</fullName>
    </recommendedName>
</protein>
<dbReference type="PANTHER" id="PTHR10683:SF31">
    <property type="entry name" value="TRANSALDOLASE"/>
    <property type="match status" value="1"/>
</dbReference>
<evidence type="ECO:0000256" key="1">
    <source>
        <dbReference type="ARBA" id="ARBA00023270"/>
    </source>
</evidence>
<dbReference type="GO" id="GO:0005975">
    <property type="term" value="P:carbohydrate metabolic process"/>
    <property type="evidence" value="ECO:0007669"/>
    <property type="project" value="InterPro"/>
</dbReference>
<gene>
    <name evidence="2" type="ORF">BC343_25515</name>
</gene>
<dbReference type="Pfam" id="PF00923">
    <property type="entry name" value="TAL_FSA"/>
    <property type="match status" value="1"/>
</dbReference>
<proteinExistence type="predicted"/>
<dbReference type="Proteomes" id="UP000189739">
    <property type="component" value="Unassembled WGS sequence"/>
</dbReference>
<comment type="caution">
    <text evidence="2">The sequence shown here is derived from an EMBL/GenBank/DDBJ whole genome shotgun (WGS) entry which is preliminary data.</text>
</comment>
<organism evidence="2 3">
    <name type="scientific">Mucilaginibacter pedocola</name>
    <dbReference type="NCBI Taxonomy" id="1792845"/>
    <lineage>
        <taxon>Bacteria</taxon>
        <taxon>Pseudomonadati</taxon>
        <taxon>Bacteroidota</taxon>
        <taxon>Sphingobacteriia</taxon>
        <taxon>Sphingobacteriales</taxon>
        <taxon>Sphingobacteriaceae</taxon>
        <taxon>Mucilaginibacter</taxon>
    </lineage>
</organism>
<dbReference type="InterPro" id="IPR001585">
    <property type="entry name" value="TAL/FSA"/>
</dbReference>
<sequence length="84" mass="9262">MEALIGPGTVNTTPVETIDAFRDHGIVNDTLEQGLDAAEDTLNQIRHAGIDMQQISRQLEEEAIEKFNQPFKKMLAAIAEKRAG</sequence>
<dbReference type="PANTHER" id="PTHR10683">
    <property type="entry name" value="TRANSALDOLASE"/>
    <property type="match status" value="1"/>
</dbReference>
<reference evidence="2 3" key="1">
    <citation type="submission" date="2016-07" db="EMBL/GenBank/DDBJ databases">
        <title>Genomic analysis of zinc-resistant bacterium Mucilaginibacter pedocola TBZ30.</title>
        <authorList>
            <person name="Huang J."/>
            <person name="Tang J."/>
        </authorList>
    </citation>
    <scope>NUCLEOTIDE SEQUENCE [LARGE SCALE GENOMIC DNA]</scope>
    <source>
        <strain evidence="2 3">TBZ30</strain>
    </source>
</reference>
<dbReference type="Gene3D" id="3.20.20.70">
    <property type="entry name" value="Aldolase class I"/>
    <property type="match status" value="1"/>
</dbReference>
<evidence type="ECO:0008006" key="4">
    <source>
        <dbReference type="Google" id="ProtNLM"/>
    </source>
</evidence>
<dbReference type="STRING" id="1792845.BC343_25515"/>
<evidence type="ECO:0000313" key="3">
    <source>
        <dbReference type="Proteomes" id="UP000189739"/>
    </source>
</evidence>
<name>A0A1S9PHF0_9SPHI</name>
<keyword evidence="3" id="KW-1185">Reference proteome</keyword>
<keyword evidence="1" id="KW-0704">Schiff base</keyword>
<dbReference type="EMBL" id="MBTF01000007">
    <property type="protein sequence ID" value="OOQ60382.1"/>
    <property type="molecule type" value="Genomic_DNA"/>
</dbReference>
<dbReference type="SUPFAM" id="SSF51569">
    <property type="entry name" value="Aldolase"/>
    <property type="match status" value="1"/>
</dbReference>